<accession>A0ABT5L5K9</accession>
<dbReference type="Pfam" id="PF11949">
    <property type="entry name" value="DUF3466"/>
    <property type="match status" value="1"/>
</dbReference>
<dbReference type="InterPro" id="IPR022562">
    <property type="entry name" value="DUF3466"/>
</dbReference>
<feature type="chain" id="PRO_5047530922" evidence="1">
    <location>
        <begin position="22"/>
        <end position="569"/>
    </location>
</feature>
<evidence type="ECO:0000313" key="2">
    <source>
        <dbReference type="EMBL" id="MDC8831053.1"/>
    </source>
</evidence>
<proteinExistence type="predicted"/>
<keyword evidence="3" id="KW-1185">Reference proteome</keyword>
<dbReference type="RefSeq" id="WP_273640112.1">
    <property type="nucleotide sequence ID" value="NZ_JAQQXP010000001.1"/>
</dbReference>
<protein>
    <submittedName>
        <fullName evidence="2">DUF3466 family protein</fullName>
    </submittedName>
</protein>
<evidence type="ECO:0000313" key="3">
    <source>
        <dbReference type="Proteomes" id="UP001218788"/>
    </source>
</evidence>
<evidence type="ECO:0000256" key="1">
    <source>
        <dbReference type="SAM" id="SignalP"/>
    </source>
</evidence>
<sequence>MKLKQLASAVILATSSIPAMAATYNLDLVPVQDKSFFNFAQSIDNTGTLVTVSESEYNPPIDLSLLNFDSEAFRAIFADPDAAEVGDFTNRDYQAVYSFIVTNRGRNDPTFQAIANYRSYQGDTVDAELIPGFDVIDDATNDYTRSAFSIVNDSYSGQYFVGSGNTPFFKVDTLDSNDEEVTYVLNDTYRQAFVAVNGVTTPLPPTSPDMINGISEAFSINSSLQVAGWGSSAYIESVNNNIELCFDDEERGDVPIELCTYSLGLSLNEGSYRRAMIWQLDAQGNLLSTTEYGLLFEPEEDNNFVSFTSRANAINDNGIAVGASHNGESVVYTLPAQQPTPRRDLQSVATTFIDGETAELLPENSDNLMSEAIDINNDNWVVGTVLQENNNIARNQLFLYNIDSGEEIYPQGFFQTAGVKPRAINNNGIVVGEGEFESQVQVDRELRAFMYDLNVGEFINLNTLLTCEQRQKYTLVTAMDINDNNEIIANARVIDDQRYITGEKVLNSAGETNQIDRVVAVKLTPNSAGSVEQCEQAEEPKYERSGASASWYGLAVLSVFALMRRRLRR</sequence>
<dbReference type="EMBL" id="JAQQXP010000001">
    <property type="protein sequence ID" value="MDC8831053.1"/>
    <property type="molecule type" value="Genomic_DNA"/>
</dbReference>
<feature type="signal peptide" evidence="1">
    <location>
        <begin position="1"/>
        <end position="21"/>
    </location>
</feature>
<keyword evidence="1" id="KW-0732">Signal</keyword>
<gene>
    <name evidence="2" type="ORF">OIK42_09785</name>
</gene>
<organism evidence="2 3">
    <name type="scientific">Alteromonas gilva</name>
    <dbReference type="NCBI Taxonomy" id="2987522"/>
    <lineage>
        <taxon>Bacteria</taxon>
        <taxon>Pseudomonadati</taxon>
        <taxon>Pseudomonadota</taxon>
        <taxon>Gammaproteobacteria</taxon>
        <taxon>Alteromonadales</taxon>
        <taxon>Alteromonadaceae</taxon>
        <taxon>Alteromonas/Salinimonas group</taxon>
        <taxon>Alteromonas</taxon>
    </lineage>
</organism>
<reference evidence="2 3" key="1">
    <citation type="submission" date="2022-10" db="EMBL/GenBank/DDBJ databases">
        <title>Alteromonas sp. chi3 Genome sequencing.</title>
        <authorList>
            <person name="Park S."/>
        </authorList>
    </citation>
    <scope>NUCLEOTIDE SEQUENCE [LARGE SCALE GENOMIC DNA]</scope>
    <source>
        <strain evidence="3">chi3</strain>
    </source>
</reference>
<dbReference type="Proteomes" id="UP001218788">
    <property type="component" value="Unassembled WGS sequence"/>
</dbReference>
<comment type="caution">
    <text evidence="2">The sequence shown here is derived from an EMBL/GenBank/DDBJ whole genome shotgun (WGS) entry which is preliminary data.</text>
</comment>
<name>A0ABT5L5K9_9ALTE</name>